<protein>
    <submittedName>
        <fullName evidence="4">Uncharacterized protein</fullName>
    </submittedName>
</protein>
<sequence>MFAEARILSNLRHAFSADQSKKKNSNNKKNKKSQSHSEDPNTKETIGILSFEVASVMSKTVHLHRSLSDAEITRLKSEALRSYGVCTLVSADEHVLLSLALAEKLDDLNRIASVVSRLGRRCSEAALLGFEHVYADVLAGRIEFRDVGCPARDMESTIKKLERYVASTVSLYNELGVLNELEQSAKKFQSVQLEETRRVFEQKIVWQRHDIRGLRDSSLWNQTYDKVVGLLARTVFTIYERICLVFGDYFPESRLGSQEQSVGPSGSIGSCNSGLAEKGRSEKVVLRSASLGFPCGSSPGRLFMECLSLSNSAAMDDRDEHFDDESRHCSVSSYQSTVFSGKAEAFHMSGALKCSKMGVSRQHKFNKSPEPHFSPKSRLIMHAPPSTVGGSALALHYANVIIIIEKLLQYPHLVGEEARDDLYQMLPTSLRTALRRKLKSYVKNLAIYDASLAHDWKETLDNILGWLAPMAHNMIRWQTEHNFEQHQIVTRANMLLLQTLYFADREKTEAAMCELLVGLNYICRYEHQQNALLDCSSSIDFDECMEWQRQY</sequence>
<accession>A0AAV9AAA6</accession>
<dbReference type="PANTHER" id="PTHR31371">
    <property type="entry name" value="BNAC09G50660D PROTEIN"/>
    <property type="match status" value="1"/>
</dbReference>
<dbReference type="InterPro" id="IPR021864">
    <property type="entry name" value="DUF3475"/>
</dbReference>
<evidence type="ECO:0000259" key="2">
    <source>
        <dbReference type="Pfam" id="PF05003"/>
    </source>
</evidence>
<dbReference type="GO" id="GO:0045927">
    <property type="term" value="P:positive regulation of growth"/>
    <property type="evidence" value="ECO:0007669"/>
    <property type="project" value="InterPro"/>
</dbReference>
<feature type="region of interest" description="Disordered" evidence="1">
    <location>
        <begin position="16"/>
        <end position="43"/>
    </location>
</feature>
<evidence type="ECO:0000313" key="4">
    <source>
        <dbReference type="EMBL" id="KAK1261056.1"/>
    </source>
</evidence>
<dbReference type="AlphaFoldDB" id="A0AAV9AAA6"/>
<reference evidence="4" key="1">
    <citation type="journal article" date="2023" name="Nat. Commun.">
        <title>Diploid and tetraploid genomes of Acorus and the evolution of monocots.</title>
        <authorList>
            <person name="Ma L."/>
            <person name="Liu K.W."/>
            <person name="Li Z."/>
            <person name="Hsiao Y.Y."/>
            <person name="Qi Y."/>
            <person name="Fu T."/>
            <person name="Tang G.D."/>
            <person name="Zhang D."/>
            <person name="Sun W.H."/>
            <person name="Liu D.K."/>
            <person name="Li Y."/>
            <person name="Chen G.Z."/>
            <person name="Liu X.D."/>
            <person name="Liao X.Y."/>
            <person name="Jiang Y.T."/>
            <person name="Yu X."/>
            <person name="Hao Y."/>
            <person name="Huang J."/>
            <person name="Zhao X.W."/>
            <person name="Ke S."/>
            <person name="Chen Y.Y."/>
            <person name="Wu W.L."/>
            <person name="Hsu J.L."/>
            <person name="Lin Y.F."/>
            <person name="Huang M.D."/>
            <person name="Li C.Y."/>
            <person name="Huang L."/>
            <person name="Wang Z.W."/>
            <person name="Zhao X."/>
            <person name="Zhong W.Y."/>
            <person name="Peng D.H."/>
            <person name="Ahmad S."/>
            <person name="Lan S."/>
            <person name="Zhang J.S."/>
            <person name="Tsai W.C."/>
            <person name="Van de Peer Y."/>
            <person name="Liu Z.J."/>
        </authorList>
    </citation>
    <scope>NUCLEOTIDE SEQUENCE</scope>
    <source>
        <strain evidence="4">SCP</strain>
    </source>
</reference>
<feature type="compositionally biased region" description="Basic residues" evidence="1">
    <location>
        <begin position="22"/>
        <end position="34"/>
    </location>
</feature>
<dbReference type="PANTHER" id="PTHR31371:SF2">
    <property type="entry name" value="PLANT_PROTEIN (DUF668)"/>
    <property type="match status" value="1"/>
</dbReference>
<evidence type="ECO:0000256" key="1">
    <source>
        <dbReference type="SAM" id="MobiDB-lite"/>
    </source>
</evidence>
<proteinExistence type="predicted"/>
<dbReference type="InterPro" id="IPR007700">
    <property type="entry name" value="DUF668"/>
</dbReference>
<gene>
    <name evidence="4" type="ORF">QJS04_geneDACA002075</name>
</gene>
<dbReference type="Proteomes" id="UP001179952">
    <property type="component" value="Unassembled WGS sequence"/>
</dbReference>
<name>A0AAV9AAA6_ACOGR</name>
<reference evidence="4" key="2">
    <citation type="submission" date="2023-06" db="EMBL/GenBank/DDBJ databases">
        <authorList>
            <person name="Ma L."/>
            <person name="Liu K.-W."/>
            <person name="Li Z."/>
            <person name="Hsiao Y.-Y."/>
            <person name="Qi Y."/>
            <person name="Fu T."/>
            <person name="Tang G."/>
            <person name="Zhang D."/>
            <person name="Sun W.-H."/>
            <person name="Liu D.-K."/>
            <person name="Li Y."/>
            <person name="Chen G.-Z."/>
            <person name="Liu X.-D."/>
            <person name="Liao X.-Y."/>
            <person name="Jiang Y.-T."/>
            <person name="Yu X."/>
            <person name="Hao Y."/>
            <person name="Huang J."/>
            <person name="Zhao X.-W."/>
            <person name="Ke S."/>
            <person name="Chen Y.-Y."/>
            <person name="Wu W.-L."/>
            <person name="Hsu J.-L."/>
            <person name="Lin Y.-F."/>
            <person name="Huang M.-D."/>
            <person name="Li C.-Y."/>
            <person name="Huang L."/>
            <person name="Wang Z.-W."/>
            <person name="Zhao X."/>
            <person name="Zhong W.-Y."/>
            <person name="Peng D.-H."/>
            <person name="Ahmad S."/>
            <person name="Lan S."/>
            <person name="Zhang J.-S."/>
            <person name="Tsai W.-C."/>
            <person name="Van De Peer Y."/>
            <person name="Liu Z.-J."/>
        </authorList>
    </citation>
    <scope>NUCLEOTIDE SEQUENCE</scope>
    <source>
        <strain evidence="4">SCP</strain>
        <tissue evidence="4">Leaves</tissue>
    </source>
</reference>
<evidence type="ECO:0000259" key="3">
    <source>
        <dbReference type="Pfam" id="PF11961"/>
    </source>
</evidence>
<organism evidence="4 5">
    <name type="scientific">Acorus gramineus</name>
    <name type="common">Dwarf sweet flag</name>
    <dbReference type="NCBI Taxonomy" id="55184"/>
    <lineage>
        <taxon>Eukaryota</taxon>
        <taxon>Viridiplantae</taxon>
        <taxon>Streptophyta</taxon>
        <taxon>Embryophyta</taxon>
        <taxon>Tracheophyta</taxon>
        <taxon>Spermatophyta</taxon>
        <taxon>Magnoliopsida</taxon>
        <taxon>Liliopsida</taxon>
        <taxon>Acoraceae</taxon>
        <taxon>Acorus</taxon>
    </lineage>
</organism>
<keyword evidence="5" id="KW-1185">Reference proteome</keyword>
<dbReference type="EMBL" id="JAUJYN010000011">
    <property type="protein sequence ID" value="KAK1261056.1"/>
    <property type="molecule type" value="Genomic_DNA"/>
</dbReference>
<comment type="caution">
    <text evidence="4">The sequence shown here is derived from an EMBL/GenBank/DDBJ whole genome shotgun (WGS) entry which is preliminary data.</text>
</comment>
<evidence type="ECO:0000313" key="5">
    <source>
        <dbReference type="Proteomes" id="UP001179952"/>
    </source>
</evidence>
<dbReference type="Pfam" id="PF11961">
    <property type="entry name" value="DUF3475"/>
    <property type="match status" value="1"/>
</dbReference>
<feature type="domain" description="DUF3475" evidence="3">
    <location>
        <begin position="48"/>
        <end position="104"/>
    </location>
</feature>
<dbReference type="Pfam" id="PF05003">
    <property type="entry name" value="DUF668"/>
    <property type="match status" value="1"/>
</dbReference>
<feature type="domain" description="DUF668" evidence="2">
    <location>
        <begin position="387"/>
        <end position="476"/>
    </location>
</feature>